<feature type="transmembrane region" description="Helical" evidence="7">
    <location>
        <begin position="125"/>
        <end position="143"/>
    </location>
</feature>
<evidence type="ECO:0000256" key="4">
    <source>
        <dbReference type="ARBA" id="ARBA00022692"/>
    </source>
</evidence>
<dbReference type="GO" id="GO:0005886">
    <property type="term" value="C:plasma membrane"/>
    <property type="evidence" value="ECO:0007669"/>
    <property type="project" value="UniProtKB-SubCell"/>
</dbReference>
<feature type="transmembrane region" description="Helical" evidence="7">
    <location>
        <begin position="257"/>
        <end position="276"/>
    </location>
</feature>
<protein>
    <submittedName>
        <fullName evidence="8">Putative membrane protein YeiH</fullName>
    </submittedName>
</protein>
<feature type="transmembrane region" description="Helical" evidence="7">
    <location>
        <begin position="34"/>
        <end position="52"/>
    </location>
</feature>
<dbReference type="AlphaFoldDB" id="A0A1W1D590"/>
<feature type="transmembrane region" description="Helical" evidence="7">
    <location>
        <begin position="73"/>
        <end position="91"/>
    </location>
</feature>
<evidence type="ECO:0000256" key="7">
    <source>
        <dbReference type="SAM" id="Phobius"/>
    </source>
</evidence>
<feature type="transmembrane region" description="Helical" evidence="7">
    <location>
        <begin position="318"/>
        <end position="336"/>
    </location>
</feature>
<gene>
    <name evidence="8" type="ORF">MNB_SM-3-1017</name>
</gene>
<reference evidence="8" key="1">
    <citation type="submission" date="2016-10" db="EMBL/GenBank/DDBJ databases">
        <authorList>
            <person name="de Groot N.N."/>
        </authorList>
    </citation>
    <scope>NUCLEOTIDE SEQUENCE</scope>
</reference>
<keyword evidence="5 7" id="KW-1133">Transmembrane helix</keyword>
<comment type="similarity">
    <text evidence="2">Belongs to the UPF0324 family.</text>
</comment>
<evidence type="ECO:0000256" key="2">
    <source>
        <dbReference type="ARBA" id="ARBA00007977"/>
    </source>
</evidence>
<proteinExistence type="inferred from homology"/>
<sequence length="337" mass="36327">MTAFLSKYQKYQKGVFASIVVTIIAIIVAEIIHFNTATTAILLGMVIGNSFYKKFHKKDSPYKDGVKFAEKDLLMFAIALMGINLNFTILASLGFKVLFLIIIAMAFTISMGIVLGRFFGLNKKLSLMLGIGNGVCGSSAIAATSGVVKVSNDDMAISIVLVNLMGTIGIFVAPFLASLFGFNDMQGGILAGNTLQAVGQAVAAGFNISDEAGYYATVVKMGRVLMIAPIVFILIYLAKKESQKNQENVTEKTKVPFPKFILWFLFFSALASFKVLPHEIETLIATTSHYVALIAMSAIGLMIHFGTIVKTGGTAFKVSLLLFAMQLAFSSIFIVAL</sequence>
<dbReference type="PANTHER" id="PTHR30106:SF2">
    <property type="entry name" value="UPF0324 INNER MEMBRANE PROTEIN YEIH"/>
    <property type="match status" value="1"/>
</dbReference>
<dbReference type="Pfam" id="PF03601">
    <property type="entry name" value="Cons_hypoth698"/>
    <property type="match status" value="1"/>
</dbReference>
<keyword evidence="6 7" id="KW-0472">Membrane</keyword>
<keyword evidence="4 7" id="KW-0812">Transmembrane</keyword>
<feature type="transmembrane region" description="Helical" evidence="7">
    <location>
        <begin position="97"/>
        <end position="118"/>
    </location>
</feature>
<evidence type="ECO:0000256" key="6">
    <source>
        <dbReference type="ARBA" id="ARBA00023136"/>
    </source>
</evidence>
<name>A0A1W1D590_9ZZZZ</name>
<feature type="transmembrane region" description="Helical" evidence="7">
    <location>
        <begin position="214"/>
        <end position="237"/>
    </location>
</feature>
<dbReference type="InterPro" id="IPR018383">
    <property type="entry name" value="UPF0324_pro"/>
</dbReference>
<evidence type="ECO:0000256" key="1">
    <source>
        <dbReference type="ARBA" id="ARBA00004651"/>
    </source>
</evidence>
<dbReference type="PANTHER" id="PTHR30106">
    <property type="entry name" value="INNER MEMBRANE PROTEIN YEIH-RELATED"/>
    <property type="match status" value="1"/>
</dbReference>
<evidence type="ECO:0000313" key="8">
    <source>
        <dbReference type="EMBL" id="SFV75602.1"/>
    </source>
</evidence>
<accession>A0A1W1D590</accession>
<feature type="transmembrane region" description="Helical" evidence="7">
    <location>
        <begin position="155"/>
        <end position="177"/>
    </location>
</feature>
<feature type="transmembrane region" description="Helical" evidence="7">
    <location>
        <begin position="189"/>
        <end position="208"/>
    </location>
</feature>
<dbReference type="EMBL" id="FPHP01000044">
    <property type="protein sequence ID" value="SFV75602.1"/>
    <property type="molecule type" value="Genomic_DNA"/>
</dbReference>
<organism evidence="8">
    <name type="scientific">hydrothermal vent metagenome</name>
    <dbReference type="NCBI Taxonomy" id="652676"/>
    <lineage>
        <taxon>unclassified sequences</taxon>
        <taxon>metagenomes</taxon>
        <taxon>ecological metagenomes</taxon>
    </lineage>
</organism>
<evidence type="ECO:0000256" key="5">
    <source>
        <dbReference type="ARBA" id="ARBA00022989"/>
    </source>
</evidence>
<feature type="transmembrane region" description="Helical" evidence="7">
    <location>
        <begin position="12"/>
        <end position="28"/>
    </location>
</feature>
<evidence type="ECO:0000256" key="3">
    <source>
        <dbReference type="ARBA" id="ARBA00022475"/>
    </source>
</evidence>
<keyword evidence="3" id="KW-1003">Cell membrane</keyword>
<comment type="subcellular location">
    <subcellularLocation>
        <location evidence="1">Cell membrane</location>
        <topology evidence="1">Multi-pass membrane protein</topology>
    </subcellularLocation>
</comment>
<feature type="transmembrane region" description="Helical" evidence="7">
    <location>
        <begin position="288"/>
        <end position="306"/>
    </location>
</feature>